<reference evidence="7 8" key="1">
    <citation type="submission" date="2022-06" db="EMBL/GenBank/DDBJ databases">
        <title>New Species of the Genus Actinoplanes, ActinopZanes ferrugineus.</title>
        <authorList>
            <person name="Ding P."/>
        </authorList>
    </citation>
    <scope>NUCLEOTIDE SEQUENCE [LARGE SCALE GENOMIC DNA]</scope>
    <source>
        <strain evidence="7 8">TRM88003</strain>
    </source>
</reference>
<feature type="domain" description="Nudix hydrolase" evidence="6">
    <location>
        <begin position="5"/>
        <end position="149"/>
    </location>
</feature>
<keyword evidence="3 5" id="KW-0378">Hydrolase</keyword>
<name>A0ABT1DGB0_9ACTN</name>
<dbReference type="PROSITE" id="PS00893">
    <property type="entry name" value="NUDIX_BOX"/>
    <property type="match status" value="1"/>
</dbReference>
<evidence type="ECO:0000313" key="7">
    <source>
        <dbReference type="EMBL" id="MCO8269867.1"/>
    </source>
</evidence>
<dbReference type="InterPro" id="IPR020084">
    <property type="entry name" value="NUDIX_hydrolase_CS"/>
</dbReference>
<dbReference type="Proteomes" id="UP001523369">
    <property type="component" value="Unassembled WGS sequence"/>
</dbReference>
<evidence type="ECO:0000256" key="1">
    <source>
        <dbReference type="ARBA" id="ARBA00001946"/>
    </source>
</evidence>
<dbReference type="PROSITE" id="PS51462">
    <property type="entry name" value="NUDIX"/>
    <property type="match status" value="1"/>
</dbReference>
<dbReference type="InterPro" id="IPR015797">
    <property type="entry name" value="NUDIX_hydrolase-like_dom_sf"/>
</dbReference>
<dbReference type="PANTHER" id="PTHR43046">
    <property type="entry name" value="GDP-MANNOSE MANNOSYL HYDROLASE"/>
    <property type="match status" value="1"/>
</dbReference>
<keyword evidence="4" id="KW-0460">Magnesium</keyword>
<dbReference type="RefSeq" id="WP_253236008.1">
    <property type="nucleotide sequence ID" value="NZ_JAMYJR010000003.1"/>
</dbReference>
<dbReference type="SUPFAM" id="SSF55811">
    <property type="entry name" value="Nudix"/>
    <property type="match status" value="1"/>
</dbReference>
<sequence length="164" mass="18356">MSSPRLRFSVRAIILDPDDRILLCRHVITEPDPIVVWAAPGGGVEPGETQLAALRRELREETGLSVAGDPTHIWHQQVVGPGFAPNHDGVVNDYYLVPTERFEPRGTMTDDELAAESIRGLRWWSPREISDYRGTDVFSPRALRERLTTLLDEGVPPEPLQLAL</sequence>
<organism evidence="7 8">
    <name type="scientific">Paractinoplanes aksuensis</name>
    <dbReference type="NCBI Taxonomy" id="2939490"/>
    <lineage>
        <taxon>Bacteria</taxon>
        <taxon>Bacillati</taxon>
        <taxon>Actinomycetota</taxon>
        <taxon>Actinomycetes</taxon>
        <taxon>Micromonosporales</taxon>
        <taxon>Micromonosporaceae</taxon>
        <taxon>Paractinoplanes</taxon>
    </lineage>
</organism>
<keyword evidence="8" id="KW-1185">Reference proteome</keyword>
<comment type="cofactor">
    <cofactor evidence="1">
        <name>Mg(2+)</name>
        <dbReference type="ChEBI" id="CHEBI:18420"/>
    </cofactor>
</comment>
<comment type="caution">
    <text evidence="7">The sequence shown here is derived from an EMBL/GenBank/DDBJ whole genome shotgun (WGS) entry which is preliminary data.</text>
</comment>
<dbReference type="EMBL" id="JAMYJR010000003">
    <property type="protein sequence ID" value="MCO8269867.1"/>
    <property type="molecule type" value="Genomic_DNA"/>
</dbReference>
<evidence type="ECO:0000256" key="4">
    <source>
        <dbReference type="ARBA" id="ARBA00022842"/>
    </source>
</evidence>
<gene>
    <name evidence="7" type="ORF">M1L60_04580</name>
</gene>
<protein>
    <submittedName>
        <fullName evidence="7">NUDIX domain-containing protein</fullName>
    </submittedName>
</protein>
<dbReference type="Gene3D" id="3.90.79.10">
    <property type="entry name" value="Nucleoside Triphosphate Pyrophosphohydrolase"/>
    <property type="match status" value="1"/>
</dbReference>
<accession>A0ABT1DGB0</accession>
<dbReference type="InterPro" id="IPR020476">
    <property type="entry name" value="Nudix_hydrolase"/>
</dbReference>
<evidence type="ECO:0000256" key="2">
    <source>
        <dbReference type="ARBA" id="ARBA00005582"/>
    </source>
</evidence>
<dbReference type="PRINTS" id="PR00502">
    <property type="entry name" value="NUDIXFAMILY"/>
</dbReference>
<evidence type="ECO:0000256" key="3">
    <source>
        <dbReference type="ARBA" id="ARBA00022801"/>
    </source>
</evidence>
<evidence type="ECO:0000313" key="8">
    <source>
        <dbReference type="Proteomes" id="UP001523369"/>
    </source>
</evidence>
<dbReference type="PANTHER" id="PTHR43046:SF12">
    <property type="entry name" value="GDP-MANNOSE MANNOSYL HYDROLASE"/>
    <property type="match status" value="1"/>
</dbReference>
<evidence type="ECO:0000259" key="6">
    <source>
        <dbReference type="PROSITE" id="PS51462"/>
    </source>
</evidence>
<dbReference type="InterPro" id="IPR000086">
    <property type="entry name" value="NUDIX_hydrolase_dom"/>
</dbReference>
<proteinExistence type="inferred from homology"/>
<dbReference type="Pfam" id="PF00293">
    <property type="entry name" value="NUDIX"/>
    <property type="match status" value="1"/>
</dbReference>
<evidence type="ECO:0000256" key="5">
    <source>
        <dbReference type="RuleBase" id="RU003476"/>
    </source>
</evidence>
<comment type="similarity">
    <text evidence="2 5">Belongs to the Nudix hydrolase family.</text>
</comment>